<reference evidence="1 2" key="1">
    <citation type="submission" date="2019-03" db="EMBL/GenBank/DDBJ databases">
        <title>Sequencing 25 genomes of Wallemia mellicola.</title>
        <authorList>
            <person name="Gostincar C."/>
        </authorList>
    </citation>
    <scope>NUCLEOTIDE SEQUENCE [LARGE SCALE GENOMIC DNA]</scope>
    <source>
        <strain evidence="1 2">EXF-757</strain>
    </source>
</reference>
<evidence type="ECO:0000313" key="2">
    <source>
        <dbReference type="Proteomes" id="UP000310708"/>
    </source>
</evidence>
<protein>
    <submittedName>
        <fullName evidence="1">Uncharacterized protein</fullName>
    </submittedName>
</protein>
<organism evidence="1 2">
    <name type="scientific">Wallemia mellicola</name>
    <dbReference type="NCBI Taxonomy" id="1708541"/>
    <lineage>
        <taxon>Eukaryota</taxon>
        <taxon>Fungi</taxon>
        <taxon>Dikarya</taxon>
        <taxon>Basidiomycota</taxon>
        <taxon>Wallemiomycotina</taxon>
        <taxon>Wallemiomycetes</taxon>
        <taxon>Wallemiales</taxon>
        <taxon>Wallemiaceae</taxon>
        <taxon>Wallemia</taxon>
    </lineage>
</organism>
<comment type="caution">
    <text evidence="1">The sequence shown here is derived from an EMBL/GenBank/DDBJ whole genome shotgun (WGS) entry which is preliminary data.</text>
</comment>
<evidence type="ECO:0000313" key="1">
    <source>
        <dbReference type="EMBL" id="TIC60378.1"/>
    </source>
</evidence>
<proteinExistence type="predicted"/>
<dbReference type="Proteomes" id="UP000310708">
    <property type="component" value="Unassembled WGS sequence"/>
</dbReference>
<accession>A0A4T0T7M5</accession>
<dbReference type="AlphaFoldDB" id="A0A4T0T7M5"/>
<gene>
    <name evidence="1" type="ORF">E3Q01_04472</name>
</gene>
<name>A0A4T0T7M5_9BASI</name>
<sequence>MPIIIEWKPDNVIFSINNWSPVSDWISTKHDFLQSRPEKDLLYYLNATGNSNYDKGGNSFDVMRVMTDDVALDLDERYPVLHQGETVNESQYIQQEECQNTDTELDIQHHLITSDKKGQAITHRYSCNNNGYGQEKRMYGQQQ</sequence>
<dbReference type="EMBL" id="SPRX01000174">
    <property type="protein sequence ID" value="TIC60378.1"/>
    <property type="molecule type" value="Genomic_DNA"/>
</dbReference>